<protein>
    <recommendedName>
        <fullName evidence="3">Remorin C-terminal domain-containing protein</fullName>
    </recommendedName>
</protein>
<dbReference type="InterPro" id="IPR005516">
    <property type="entry name" value="Remorin_C"/>
</dbReference>
<feature type="region of interest" description="Disordered" evidence="2">
    <location>
        <begin position="32"/>
        <end position="74"/>
    </location>
</feature>
<sequence>MTIRDGVQGRRPDRSRHVWLRFEPSGRIMKKSAVTSHNLGSFPSPGTSNYGDGSGGVPKGWSSERVPPSVNSGRRYIGGSTLMPFNSGRALPSKWEDAERWISSPVSGYSVNKSSLAQPQRRPKSKSGPLGLPGVAYNPNYSPAMPVFDGGGVRNFMGPSSPFSTGVMVAEGLSLHYGAGNGGQPHPVPNEHSMERSISIPGWSDFLSESSSPNSQGIMFFTWFSGLRISCSAFTNEKLGGSKDAETMVSPVVSRRDIATQMSPDSNTHSSPKDRDVQVDKGVTMIRWSKKHGAKTTMRAPPDVEETDKNAAEAQASSWDIAEPSKNILKLKREEAKITAWENLQKAKAEAAIQKLEMKLEKKRAASMDKILSKLRMAEMKAEEMRSSISESQANQDSKTSHKVASFRKNVQKGSLGGCFTCHAV</sequence>
<feature type="domain" description="Remorin C-terminal" evidence="3">
    <location>
        <begin position="311"/>
        <end position="410"/>
    </location>
</feature>
<name>A0A438KJI3_VITVI</name>
<dbReference type="EMBL" id="QGNW01000005">
    <property type="protein sequence ID" value="RVX21360.1"/>
    <property type="molecule type" value="Genomic_DNA"/>
</dbReference>
<evidence type="ECO:0000256" key="2">
    <source>
        <dbReference type="SAM" id="MobiDB-lite"/>
    </source>
</evidence>
<feature type="region of interest" description="Disordered" evidence="2">
    <location>
        <begin position="384"/>
        <end position="404"/>
    </location>
</feature>
<accession>A0A438KJI3</accession>
<dbReference type="Pfam" id="PF03763">
    <property type="entry name" value="Remorin_C"/>
    <property type="match status" value="1"/>
</dbReference>
<dbReference type="PANTHER" id="PTHR31471:SF13">
    <property type="entry name" value="REMORIN FAMILY PROTEIN"/>
    <property type="match status" value="1"/>
</dbReference>
<dbReference type="PANTHER" id="PTHR31471">
    <property type="entry name" value="OS02G0116800 PROTEIN"/>
    <property type="match status" value="1"/>
</dbReference>
<comment type="caution">
    <text evidence="4">The sequence shown here is derived from an EMBL/GenBank/DDBJ whole genome shotgun (WGS) entry which is preliminary data.</text>
</comment>
<dbReference type="Proteomes" id="UP000288805">
    <property type="component" value="Unassembled WGS sequence"/>
</dbReference>
<dbReference type="AlphaFoldDB" id="A0A438KJI3"/>
<reference evidence="4 5" key="1">
    <citation type="journal article" date="2018" name="PLoS Genet.">
        <title>Population sequencing reveals clonal diversity and ancestral inbreeding in the grapevine cultivar Chardonnay.</title>
        <authorList>
            <person name="Roach M.J."/>
            <person name="Johnson D.L."/>
            <person name="Bohlmann J."/>
            <person name="van Vuuren H.J."/>
            <person name="Jones S.J."/>
            <person name="Pretorius I.S."/>
            <person name="Schmidt S.A."/>
            <person name="Borneman A.R."/>
        </authorList>
    </citation>
    <scope>NUCLEOTIDE SEQUENCE [LARGE SCALE GENOMIC DNA]</scope>
    <source>
        <strain evidence="5">cv. Chardonnay</strain>
        <tissue evidence="4">Leaf</tissue>
    </source>
</reference>
<evidence type="ECO:0000259" key="3">
    <source>
        <dbReference type="Pfam" id="PF03763"/>
    </source>
</evidence>
<evidence type="ECO:0000313" key="4">
    <source>
        <dbReference type="EMBL" id="RVX21360.1"/>
    </source>
</evidence>
<feature type="compositionally biased region" description="Polar residues" evidence="2">
    <location>
        <begin position="33"/>
        <end position="51"/>
    </location>
</feature>
<feature type="region of interest" description="Disordered" evidence="2">
    <location>
        <begin position="108"/>
        <end position="131"/>
    </location>
</feature>
<feature type="compositionally biased region" description="Polar residues" evidence="2">
    <location>
        <begin position="387"/>
        <end position="398"/>
    </location>
</feature>
<comment type="similarity">
    <text evidence="1">Belongs to the remorin family.</text>
</comment>
<proteinExistence type="inferred from homology"/>
<feature type="compositionally biased region" description="Polar residues" evidence="2">
    <location>
        <begin position="108"/>
        <end position="118"/>
    </location>
</feature>
<organism evidence="4 5">
    <name type="scientific">Vitis vinifera</name>
    <name type="common">Grape</name>
    <dbReference type="NCBI Taxonomy" id="29760"/>
    <lineage>
        <taxon>Eukaryota</taxon>
        <taxon>Viridiplantae</taxon>
        <taxon>Streptophyta</taxon>
        <taxon>Embryophyta</taxon>
        <taxon>Tracheophyta</taxon>
        <taxon>Spermatophyta</taxon>
        <taxon>Magnoliopsida</taxon>
        <taxon>eudicotyledons</taxon>
        <taxon>Gunneridae</taxon>
        <taxon>Pentapetalae</taxon>
        <taxon>rosids</taxon>
        <taxon>Vitales</taxon>
        <taxon>Vitaceae</taxon>
        <taxon>Viteae</taxon>
        <taxon>Vitis</taxon>
    </lineage>
</organism>
<evidence type="ECO:0000313" key="5">
    <source>
        <dbReference type="Proteomes" id="UP000288805"/>
    </source>
</evidence>
<gene>
    <name evidence="4" type="ORF">CK203_001784</name>
</gene>
<evidence type="ECO:0000256" key="1">
    <source>
        <dbReference type="ARBA" id="ARBA00005711"/>
    </source>
</evidence>